<comment type="caution">
    <text evidence="1">The sequence shown here is derived from an EMBL/GenBank/DDBJ whole genome shotgun (WGS) entry which is preliminary data.</text>
</comment>
<proteinExistence type="predicted"/>
<dbReference type="EMBL" id="BGPR01009791">
    <property type="protein sequence ID" value="GBN42306.1"/>
    <property type="molecule type" value="Genomic_DNA"/>
</dbReference>
<protein>
    <submittedName>
        <fullName evidence="1">Uncharacterized protein</fullName>
    </submittedName>
</protein>
<sequence length="154" mass="17960">MSQCHIYHKITYSKCTLVFRRFTYILEGKDGRILPFFEIVLILSATEDIPAMGYSTKSTGLQEIDFFIYLQRKKPDGLRFGKRRDQVTNSPRSIHCQTWVLDYRNIEKFLFKDIEEGTFKQIESSRMSAFFVWGIFAESGLDTCLVPESSVRMG</sequence>
<gene>
    <name evidence="1" type="ORF">AVEN_242472_1</name>
</gene>
<keyword evidence="2" id="KW-1185">Reference proteome</keyword>
<dbReference type="Proteomes" id="UP000499080">
    <property type="component" value="Unassembled WGS sequence"/>
</dbReference>
<name>A0A4Y2NX39_ARAVE</name>
<reference evidence="1 2" key="1">
    <citation type="journal article" date="2019" name="Sci. Rep.">
        <title>Orb-weaving spider Araneus ventricosus genome elucidates the spidroin gene catalogue.</title>
        <authorList>
            <person name="Kono N."/>
            <person name="Nakamura H."/>
            <person name="Ohtoshi R."/>
            <person name="Moran D.A.P."/>
            <person name="Shinohara A."/>
            <person name="Yoshida Y."/>
            <person name="Fujiwara M."/>
            <person name="Mori M."/>
            <person name="Tomita M."/>
            <person name="Arakawa K."/>
        </authorList>
    </citation>
    <scope>NUCLEOTIDE SEQUENCE [LARGE SCALE GENOMIC DNA]</scope>
</reference>
<accession>A0A4Y2NX39</accession>
<evidence type="ECO:0000313" key="1">
    <source>
        <dbReference type="EMBL" id="GBN42306.1"/>
    </source>
</evidence>
<dbReference type="AlphaFoldDB" id="A0A4Y2NX39"/>
<organism evidence="1 2">
    <name type="scientific">Araneus ventricosus</name>
    <name type="common">Orbweaver spider</name>
    <name type="synonym">Epeira ventricosa</name>
    <dbReference type="NCBI Taxonomy" id="182803"/>
    <lineage>
        <taxon>Eukaryota</taxon>
        <taxon>Metazoa</taxon>
        <taxon>Ecdysozoa</taxon>
        <taxon>Arthropoda</taxon>
        <taxon>Chelicerata</taxon>
        <taxon>Arachnida</taxon>
        <taxon>Araneae</taxon>
        <taxon>Araneomorphae</taxon>
        <taxon>Entelegynae</taxon>
        <taxon>Araneoidea</taxon>
        <taxon>Araneidae</taxon>
        <taxon>Araneus</taxon>
    </lineage>
</organism>
<evidence type="ECO:0000313" key="2">
    <source>
        <dbReference type="Proteomes" id="UP000499080"/>
    </source>
</evidence>